<feature type="region of interest" description="Disordered" evidence="1">
    <location>
        <begin position="1"/>
        <end position="25"/>
    </location>
</feature>
<feature type="transmembrane region" description="Helical" evidence="2">
    <location>
        <begin position="140"/>
        <end position="161"/>
    </location>
</feature>
<dbReference type="EMBL" id="JAGBKN010000014">
    <property type="protein sequence ID" value="MBO1517215.1"/>
    <property type="molecule type" value="Genomic_DNA"/>
</dbReference>
<proteinExistence type="predicted"/>
<gene>
    <name evidence="3" type="ORF">J3491_07705</name>
</gene>
<feature type="transmembrane region" description="Helical" evidence="2">
    <location>
        <begin position="255"/>
        <end position="276"/>
    </location>
</feature>
<feature type="transmembrane region" description="Helical" evidence="2">
    <location>
        <begin position="58"/>
        <end position="75"/>
    </location>
</feature>
<feature type="transmembrane region" description="Helical" evidence="2">
    <location>
        <begin position="173"/>
        <end position="191"/>
    </location>
</feature>
<dbReference type="Proteomes" id="UP000664161">
    <property type="component" value="Unassembled WGS sequence"/>
</dbReference>
<sequence>MSTQPLNNSRIASTDATDSATDEAQQPKGFSWRIFGPGILMATAAIGGSHLISSTQAGAIYGWQLAIMIILANVVKYPFFRFGTDYVYDTGESLIAGYAKRSRVYLWVYFILSVLSAVISTGAVSLIAAVILSFMLPASIGLSTMTLSLIIVAVSWFFLIAGHYKLLDGVTKWIMIALTTATVAAVIIAAGKPTVMAADFVAASPWNLATLGFIVALMGWMPAPLEFAAITSMWTSAKVKTDHTTHRQGLLDFNVGYSVSAILALFFLSLGVFVQYGSGQEIELVGGAYINQLINMYTATIGEWSRLLVAFVAFMCMFGTTITCADGYGRANAECWRLLKGEKEINKKQVAFWTTYAIGGGLVIITFFTGQLGAMLKFAMISAFVSAPIFGWLNYSLVKKHKKLSAGMNAWSIAGLIFLASFALLFLANLTGMFG</sequence>
<feature type="transmembrane region" description="Helical" evidence="2">
    <location>
        <begin position="104"/>
        <end position="134"/>
    </location>
</feature>
<evidence type="ECO:0000313" key="3">
    <source>
        <dbReference type="EMBL" id="MBO1517215.1"/>
    </source>
</evidence>
<evidence type="ECO:0000256" key="1">
    <source>
        <dbReference type="SAM" id="MobiDB-lite"/>
    </source>
</evidence>
<dbReference type="AlphaFoldDB" id="A0AAW4IX71"/>
<feature type="transmembrane region" description="Helical" evidence="2">
    <location>
        <begin position="378"/>
        <end position="398"/>
    </location>
</feature>
<keyword evidence="2" id="KW-1133">Transmembrane helix</keyword>
<comment type="caution">
    <text evidence="3">The sequence shown here is derived from an EMBL/GenBank/DDBJ whole genome shotgun (WGS) entry which is preliminary data.</text>
</comment>
<feature type="transmembrane region" description="Helical" evidence="2">
    <location>
        <begin position="307"/>
        <end position="329"/>
    </location>
</feature>
<name>A0AAW4IX71_9GAMM</name>
<feature type="transmembrane region" description="Helical" evidence="2">
    <location>
        <begin position="410"/>
        <end position="430"/>
    </location>
</feature>
<organism evidence="3 4">
    <name type="scientific">Psychrobacter halodurans</name>
    <dbReference type="NCBI Taxonomy" id="2818439"/>
    <lineage>
        <taxon>Bacteria</taxon>
        <taxon>Pseudomonadati</taxon>
        <taxon>Pseudomonadota</taxon>
        <taxon>Gammaproteobacteria</taxon>
        <taxon>Moraxellales</taxon>
        <taxon>Moraxellaceae</taxon>
        <taxon>Psychrobacter</taxon>
    </lineage>
</organism>
<keyword evidence="4" id="KW-1185">Reference proteome</keyword>
<dbReference type="RefSeq" id="WP_100749612.1">
    <property type="nucleotide sequence ID" value="NZ_JAGBKN010000014.1"/>
</dbReference>
<feature type="transmembrane region" description="Helical" evidence="2">
    <location>
        <begin position="211"/>
        <end position="234"/>
    </location>
</feature>
<keyword evidence="2" id="KW-0472">Membrane</keyword>
<accession>A0AAW4IX71</accession>
<keyword evidence="2" id="KW-0812">Transmembrane</keyword>
<feature type="compositionally biased region" description="Polar residues" evidence="1">
    <location>
        <begin position="1"/>
        <end position="24"/>
    </location>
</feature>
<protein>
    <submittedName>
        <fullName evidence="3">Divalent metal cation transporter</fullName>
    </submittedName>
</protein>
<evidence type="ECO:0000256" key="2">
    <source>
        <dbReference type="SAM" id="Phobius"/>
    </source>
</evidence>
<feature type="transmembrane region" description="Helical" evidence="2">
    <location>
        <begin position="350"/>
        <end position="372"/>
    </location>
</feature>
<feature type="transmembrane region" description="Helical" evidence="2">
    <location>
        <begin position="34"/>
        <end position="52"/>
    </location>
</feature>
<reference evidence="3 4" key="1">
    <citation type="submission" date="2021-03" db="EMBL/GenBank/DDBJ databases">
        <authorList>
            <person name="Shang D.-D."/>
            <person name="Du Z.-J."/>
            <person name="Chen G.-J."/>
        </authorList>
    </citation>
    <scope>NUCLEOTIDE SEQUENCE [LARGE SCALE GENOMIC DNA]</scope>
    <source>
        <strain evidence="3 4">F2608</strain>
    </source>
</reference>
<evidence type="ECO:0000313" key="4">
    <source>
        <dbReference type="Proteomes" id="UP000664161"/>
    </source>
</evidence>